<dbReference type="AlphaFoldDB" id="A0A2S6C5U5"/>
<evidence type="ECO:0000313" key="2">
    <source>
        <dbReference type="Proteomes" id="UP000237631"/>
    </source>
</evidence>
<evidence type="ECO:0000313" key="1">
    <source>
        <dbReference type="EMBL" id="PPJ55101.1"/>
    </source>
</evidence>
<sequence>MFFGLKKKKEEPQPLKCDICKTWQPFRRFPCARIPRICREHLSRDNPFKDLVICKECLAHKLEEQIEVKPPGRMTCPVCKCTWSPTDVLGCLGKDEEGCRRRREYEYKLYGRIERSSDSFRWTL</sequence>
<comment type="caution">
    <text evidence="1">The sequence shown here is derived from an EMBL/GenBank/DDBJ whole genome shotgun (WGS) entry which is preliminary data.</text>
</comment>
<accession>A0A2S6C5U5</accession>
<dbReference type="OrthoDB" id="3639702at2759"/>
<keyword evidence="2" id="KW-1185">Reference proteome</keyword>
<gene>
    <name evidence="1" type="ORF">CBER1_01515</name>
</gene>
<organism evidence="1 2">
    <name type="scientific">Cercospora berteroae</name>
    <dbReference type="NCBI Taxonomy" id="357750"/>
    <lineage>
        <taxon>Eukaryota</taxon>
        <taxon>Fungi</taxon>
        <taxon>Dikarya</taxon>
        <taxon>Ascomycota</taxon>
        <taxon>Pezizomycotina</taxon>
        <taxon>Dothideomycetes</taxon>
        <taxon>Dothideomycetidae</taxon>
        <taxon>Mycosphaerellales</taxon>
        <taxon>Mycosphaerellaceae</taxon>
        <taxon>Cercospora</taxon>
    </lineage>
</organism>
<name>A0A2S6C5U5_9PEZI</name>
<dbReference type="Proteomes" id="UP000237631">
    <property type="component" value="Unassembled WGS sequence"/>
</dbReference>
<reference evidence="2" key="1">
    <citation type="journal article" date="2017" name="bioRxiv">
        <title>Conservation of a gene cluster reveals novel cercosporin biosynthetic mechanisms and extends production to the genus Colletotrichum.</title>
        <authorList>
            <person name="de Jonge R."/>
            <person name="Ebert M.K."/>
            <person name="Huitt-Roehl C.R."/>
            <person name="Pal P."/>
            <person name="Suttle J.C."/>
            <person name="Spanner R.E."/>
            <person name="Neubauer J.D."/>
            <person name="Jurick W.M.II."/>
            <person name="Stott K.A."/>
            <person name="Secor G.A."/>
            <person name="Thomma B.P.H.J."/>
            <person name="Van de Peer Y."/>
            <person name="Townsend C.A."/>
            <person name="Bolton M.D."/>
        </authorList>
    </citation>
    <scope>NUCLEOTIDE SEQUENCE [LARGE SCALE GENOMIC DNA]</scope>
    <source>
        <strain evidence="2">CBS538.71</strain>
    </source>
</reference>
<dbReference type="EMBL" id="PNEN01000549">
    <property type="protein sequence ID" value="PPJ55101.1"/>
    <property type="molecule type" value="Genomic_DNA"/>
</dbReference>
<proteinExistence type="predicted"/>
<protein>
    <submittedName>
        <fullName evidence="1">Uncharacterized protein</fullName>
    </submittedName>
</protein>